<protein>
    <submittedName>
        <fullName evidence="1">Uncharacterized protein</fullName>
    </submittedName>
</protein>
<accession>A0ABV8BX56</accession>
<dbReference type="Proteomes" id="UP001595690">
    <property type="component" value="Unassembled WGS sequence"/>
</dbReference>
<organism evidence="1 2">
    <name type="scientific">Lentzea rhizosphaerae</name>
    <dbReference type="NCBI Taxonomy" id="2041025"/>
    <lineage>
        <taxon>Bacteria</taxon>
        <taxon>Bacillati</taxon>
        <taxon>Actinomycetota</taxon>
        <taxon>Actinomycetes</taxon>
        <taxon>Pseudonocardiales</taxon>
        <taxon>Pseudonocardiaceae</taxon>
        <taxon>Lentzea</taxon>
    </lineage>
</organism>
<proteinExistence type="predicted"/>
<evidence type="ECO:0000313" key="2">
    <source>
        <dbReference type="Proteomes" id="UP001595690"/>
    </source>
</evidence>
<reference evidence="2" key="1">
    <citation type="journal article" date="2019" name="Int. J. Syst. Evol. Microbiol.">
        <title>The Global Catalogue of Microorganisms (GCM) 10K type strain sequencing project: providing services to taxonomists for standard genome sequencing and annotation.</title>
        <authorList>
            <consortium name="The Broad Institute Genomics Platform"/>
            <consortium name="The Broad Institute Genome Sequencing Center for Infectious Disease"/>
            <person name="Wu L."/>
            <person name="Ma J."/>
        </authorList>
    </citation>
    <scope>NUCLEOTIDE SEQUENCE [LARGE SCALE GENOMIC DNA]</scope>
    <source>
        <strain evidence="2">CGMCC 4.7405</strain>
    </source>
</reference>
<dbReference type="RefSeq" id="WP_382375571.1">
    <property type="nucleotide sequence ID" value="NZ_JBHRZI010000017.1"/>
</dbReference>
<sequence>MGMDRSARVDAWLEEVFGDASAMMLKPNQLVALNLAVQRGAVPPDEVMQIWFHQLFAARIMAAQSEAGFIDAARAKGWPDEQVGDMLMVEPERLDEHRDEQRQIHLKIHPAVRRRQD</sequence>
<keyword evidence="2" id="KW-1185">Reference proteome</keyword>
<comment type="caution">
    <text evidence="1">The sequence shown here is derived from an EMBL/GenBank/DDBJ whole genome shotgun (WGS) entry which is preliminary data.</text>
</comment>
<dbReference type="EMBL" id="JBHRZI010000017">
    <property type="protein sequence ID" value="MFC3894303.1"/>
    <property type="molecule type" value="Genomic_DNA"/>
</dbReference>
<evidence type="ECO:0000313" key="1">
    <source>
        <dbReference type="EMBL" id="MFC3894303.1"/>
    </source>
</evidence>
<name>A0ABV8BX56_9PSEU</name>
<gene>
    <name evidence="1" type="ORF">ACFOWZ_22720</name>
</gene>